<feature type="region of interest" description="Disordered" evidence="1">
    <location>
        <begin position="142"/>
        <end position="174"/>
    </location>
</feature>
<evidence type="ECO:0000256" key="1">
    <source>
        <dbReference type="SAM" id="MobiDB-lite"/>
    </source>
</evidence>
<comment type="caution">
    <text evidence="2">The sequence shown here is derived from an EMBL/GenBank/DDBJ whole genome shotgun (WGS) entry which is preliminary data.</text>
</comment>
<evidence type="ECO:0000313" key="3">
    <source>
        <dbReference type="Proteomes" id="UP000469670"/>
    </source>
</evidence>
<protein>
    <submittedName>
        <fullName evidence="2">Uncharacterized protein</fullName>
    </submittedName>
</protein>
<reference evidence="2 3" key="1">
    <citation type="submission" date="2020-01" db="EMBL/GenBank/DDBJ databases">
        <title>Insect and environment-associated Actinomycetes.</title>
        <authorList>
            <person name="Currrie C."/>
            <person name="Chevrette M."/>
            <person name="Carlson C."/>
            <person name="Stubbendieck R."/>
            <person name="Wendt-Pienkowski E."/>
        </authorList>
    </citation>
    <scope>NUCLEOTIDE SEQUENCE [LARGE SCALE GENOMIC DNA]</scope>
    <source>
        <strain evidence="2 3">SID7590</strain>
    </source>
</reference>
<accession>A0A7K3RRU2</accession>
<sequence>MTTIVPTADTALAKARLIRDWEESGAGRHAALSDWVQSTTPDGVPMVSARLDVLPPAGALAVFAARQEVAVALRSGAGDVLPALDYSVPDRTGCVWREGGVWVEVWHPNTPETPTPRPGPLMTFRAPATDDLPGFGCTLTITAHPDQAEPSTPSAPLPRRPTNCFRRTPKDPTP</sequence>
<organism evidence="2 3">
    <name type="scientific">Streptomyces parvus</name>
    <dbReference type="NCBI Taxonomy" id="66428"/>
    <lineage>
        <taxon>Bacteria</taxon>
        <taxon>Bacillati</taxon>
        <taxon>Actinomycetota</taxon>
        <taxon>Actinomycetes</taxon>
        <taxon>Kitasatosporales</taxon>
        <taxon>Streptomycetaceae</taxon>
        <taxon>Streptomyces</taxon>
    </lineage>
</organism>
<dbReference type="Proteomes" id="UP000469670">
    <property type="component" value="Unassembled WGS sequence"/>
</dbReference>
<dbReference type="RefSeq" id="WP_164200567.1">
    <property type="nucleotide sequence ID" value="NZ_JAAGMP010000314.1"/>
</dbReference>
<name>A0A7K3RRU2_9ACTN</name>
<evidence type="ECO:0000313" key="2">
    <source>
        <dbReference type="EMBL" id="NEC17920.1"/>
    </source>
</evidence>
<dbReference type="AlphaFoldDB" id="A0A7K3RRU2"/>
<gene>
    <name evidence="2" type="ORF">G3I50_06535</name>
</gene>
<dbReference type="EMBL" id="JAAGMP010000314">
    <property type="protein sequence ID" value="NEC17920.1"/>
    <property type="molecule type" value="Genomic_DNA"/>
</dbReference>
<proteinExistence type="predicted"/>